<comment type="caution">
    <text evidence="1">The sequence shown here is derived from an EMBL/GenBank/DDBJ whole genome shotgun (WGS) entry which is preliminary data.</text>
</comment>
<protein>
    <recommendedName>
        <fullName evidence="3">Reverse transcriptase domain-containing protein</fullName>
    </recommendedName>
</protein>
<organism evidence="1 2">
    <name type="scientific">Linum tenue</name>
    <dbReference type="NCBI Taxonomy" id="586396"/>
    <lineage>
        <taxon>Eukaryota</taxon>
        <taxon>Viridiplantae</taxon>
        <taxon>Streptophyta</taxon>
        <taxon>Embryophyta</taxon>
        <taxon>Tracheophyta</taxon>
        <taxon>Spermatophyta</taxon>
        <taxon>Magnoliopsida</taxon>
        <taxon>eudicotyledons</taxon>
        <taxon>Gunneridae</taxon>
        <taxon>Pentapetalae</taxon>
        <taxon>rosids</taxon>
        <taxon>fabids</taxon>
        <taxon>Malpighiales</taxon>
        <taxon>Linaceae</taxon>
        <taxon>Linum</taxon>
    </lineage>
</organism>
<dbReference type="EMBL" id="CAMGYJ010000003">
    <property type="protein sequence ID" value="CAI0391956.1"/>
    <property type="molecule type" value="Genomic_DNA"/>
</dbReference>
<dbReference type="Proteomes" id="UP001154282">
    <property type="component" value="Unassembled WGS sequence"/>
</dbReference>
<reference evidence="1" key="1">
    <citation type="submission" date="2022-08" db="EMBL/GenBank/DDBJ databases">
        <authorList>
            <person name="Gutierrez-Valencia J."/>
        </authorList>
    </citation>
    <scope>NUCLEOTIDE SEQUENCE</scope>
</reference>
<sequence>MVLSGGSTGRAFGPFALELHPLVCKIRDSFDLSMQAWYLDDGTIVGETLVVGKVLDMIIDEGPRVGLHLNVGKTKVFFPTEDPMSRLPGVFPTSIARPPHGVTVMDGPVSSCSDFRSDLVAKRVIRTIELMDLVARIDDPQCDGFAKGGYGASFFRGRNSGGYSCL</sequence>
<evidence type="ECO:0000313" key="1">
    <source>
        <dbReference type="EMBL" id="CAI0391956.1"/>
    </source>
</evidence>
<name>A0AAV0I353_9ROSI</name>
<dbReference type="AlphaFoldDB" id="A0AAV0I353"/>
<accession>A0AAV0I353</accession>
<keyword evidence="2" id="KW-1185">Reference proteome</keyword>
<proteinExistence type="predicted"/>
<evidence type="ECO:0000313" key="2">
    <source>
        <dbReference type="Proteomes" id="UP001154282"/>
    </source>
</evidence>
<evidence type="ECO:0008006" key="3">
    <source>
        <dbReference type="Google" id="ProtNLM"/>
    </source>
</evidence>
<gene>
    <name evidence="1" type="ORF">LITE_LOCUS7338</name>
</gene>